<feature type="region of interest" description="Disordered" evidence="1">
    <location>
        <begin position="156"/>
        <end position="194"/>
    </location>
</feature>
<dbReference type="PANTHER" id="PTHR31811:SF0">
    <property type="entry name" value="TRNA A64-2'-O-RIBOSYLPHOSPHATE TRANSFERASE"/>
    <property type="match status" value="1"/>
</dbReference>
<dbReference type="InterPro" id="IPR033421">
    <property type="entry name" value="Rit1_DUSP-like"/>
</dbReference>
<feature type="compositionally biased region" description="Low complexity" evidence="1">
    <location>
        <begin position="789"/>
        <end position="816"/>
    </location>
</feature>
<dbReference type="Proteomes" id="UP000722791">
    <property type="component" value="Unassembled WGS sequence"/>
</dbReference>
<sequence length="1462" mass="152069">MADDADGFLPPTQESIWKVTRQLKKEQSSLYNCVASVLSDAAFVSEVRALYPALPLLANLRCGLWYTRQADGTCYFKSTDGHNGNWSFSCTRLNWHVCELAAKQGGVIIVDATRKGKRFPDAMTKTIPIWAAVVNRAVARKRVEAAARLVASERAATEGPLPSIKPQNERDDASRHDSTLSVGPSPSRAMQQNGSVVSGTVLPQPFHSPWAACSAIDYDTSGAGGGVGSLSQWLQSPVAAAARADDSESYPAFLYPAPFSGSFTVQTPLQCPAGGDVGSSNAALPAAAELSGCRVAGAVDASGSCEGAVDPGNPCDTDLSIMEIFGEVSFGDISDAGEAALPDRDWCQLQTLMAGCEHEKHVLEADGALCGSAQSDSLAGAAEPMAAPAECLADPRDRTFFAVACPASAALPATPEVVGLSTSTTEIASRSAVDDVVEVQAALAELAKAPSAADVVVELPAMIPEVAAHPLGDDVVRLPAASPPAAGGGGCSAGALAPALPVECMDSVDLGAASASHVSCSPEEGWRWGCRFGGIVEDGGLRLHCDCGTWKCTAGGPIGNSELDHIYKLNRSSDNDFRHLKAYQHTGGKIQVKVQAQMQAQSLIDENVPVKQPGVSSPPQRQGCQQRHHHQQGPFPSHQRRQNLQLDSDLDADGSGGSCSDTCSPAALSGLASTRSTSSSSSSLSASRSSSCSSGHSDGAARVGVKATATSGGGSRIVRACIGVEPFIPQCQPFPRHYTYSASSPSHLLAGKARRCGSLPPRPGAISCGVGNGNRLSSSGGGSSCSSRSTGSASCSAPSSNTCSNTSSSSNSRNSSVGGGVPAVDVCASAHDGAGADGGDGWDVGLHLPLWVSSNERAQIERRLDGWVDALLRVGADVEGLSAVLRKPLRPLWISQSSTIWVDQVAQPDQLPFTPLYLVSASQPHSYLRQAGGTGGSGSDADGDNSHSCHANASMRHHRKKQNHHEQQPHAWTYVYVPGAGDDEESWAEGLTPPVFWAHYTELLQAGPNGVHEAVRQILQREAAALAERGTNSSIFAEAAMATATPLYVAPTDQHHLLPAGCRGGGGALAAGPGRQFFIGPTGFALGDLAAGAAPGCWEQVDAVLSCGIHEHPSMVGEPRWPYGGLTEGLETVAEVESDTMEEHGVAAAALAAAVVMSVEAGPKPGQPHGCGTAAHATDVQGANAGAAAGQPAAPLEGVLLELPEPAAVEASRREVVGDPEGKLEGVPGGFSFLPPVLGCVDGPAPSGQAARCLARRSGGADDAGQDPLECPAIVGSHKHQRSHRHHHHQNHHHPRDQDQHHHAQCHRLVPRYLHLPVQHFKHNRISLIQHLDAALGFLSYHLSRGRKVLIHDTNGLDTCVCIAVALLLACYDPHGSSEASAPAWKRPYRTAAEAGTSLGGKLVPRVITKDAVRQCLAYVSGFYPHARPTRGMLRQVFNHFVRAQCGGSGGEAAGAVVDGVE</sequence>
<feature type="compositionally biased region" description="Basic and acidic residues" evidence="1">
    <location>
        <begin position="167"/>
        <end position="178"/>
    </location>
</feature>
<proteinExistence type="predicted"/>
<feature type="region of interest" description="Disordered" evidence="1">
    <location>
        <begin position="789"/>
        <end position="817"/>
    </location>
</feature>
<feature type="compositionally biased region" description="Low complexity" evidence="1">
    <location>
        <begin position="671"/>
        <end position="697"/>
    </location>
</feature>
<evidence type="ECO:0000313" key="5">
    <source>
        <dbReference type="EMBL" id="GIM09359.1"/>
    </source>
</evidence>
<feature type="domain" description="Rit1 DUSP-like" evidence="2">
    <location>
        <begin position="1313"/>
        <end position="1440"/>
    </location>
</feature>
<dbReference type="InterPro" id="IPR007306">
    <property type="entry name" value="Rit1"/>
</dbReference>
<dbReference type="GO" id="GO:0019988">
    <property type="term" value="P:charged-tRNA amino acid modification"/>
    <property type="evidence" value="ECO:0007669"/>
    <property type="project" value="InterPro"/>
</dbReference>
<comment type="caution">
    <text evidence="4">The sequence shown here is derived from an EMBL/GenBank/DDBJ whole genome shotgun (WGS) entry which is preliminary data.</text>
</comment>
<name>A0A8J4CP68_9CHLO</name>
<feature type="region of interest" description="Disordered" evidence="1">
    <location>
        <begin position="928"/>
        <end position="969"/>
    </location>
</feature>
<feature type="compositionally biased region" description="Polar residues" evidence="1">
    <location>
        <begin position="179"/>
        <end position="194"/>
    </location>
</feature>
<dbReference type="EMBL" id="BNCQ01000031">
    <property type="protein sequence ID" value="GIM09359.1"/>
    <property type="molecule type" value="Genomic_DNA"/>
</dbReference>
<evidence type="ECO:0000313" key="4">
    <source>
        <dbReference type="EMBL" id="GIL85702.1"/>
    </source>
</evidence>
<evidence type="ECO:0000259" key="3">
    <source>
        <dbReference type="Pfam" id="PF17184"/>
    </source>
</evidence>
<protein>
    <recommendedName>
        <fullName evidence="7">Initiator tRNA phosphoribosyl transferase</fullName>
    </recommendedName>
</protein>
<feature type="domain" description="Rit1 N-terminal" evidence="3">
    <location>
        <begin position="846"/>
        <end position="1019"/>
    </location>
</feature>
<dbReference type="OrthoDB" id="45256at2759"/>
<evidence type="ECO:0008006" key="7">
    <source>
        <dbReference type="Google" id="ProtNLM"/>
    </source>
</evidence>
<feature type="region of interest" description="Disordered" evidence="1">
    <location>
        <begin position="1277"/>
        <end position="1304"/>
    </location>
</feature>
<dbReference type="Gene3D" id="3.90.190.10">
    <property type="entry name" value="Protein tyrosine phosphatase superfamily"/>
    <property type="match status" value="1"/>
</dbReference>
<feature type="region of interest" description="Disordered" evidence="1">
    <location>
        <begin position="609"/>
        <end position="640"/>
    </location>
</feature>
<dbReference type="Pfam" id="PF17184">
    <property type="entry name" value="Rit1_C"/>
    <property type="match status" value="2"/>
</dbReference>
<dbReference type="GO" id="GO:0005737">
    <property type="term" value="C:cytoplasm"/>
    <property type="evidence" value="ECO:0007669"/>
    <property type="project" value="TreeGrafter"/>
</dbReference>
<keyword evidence="6" id="KW-1185">Reference proteome</keyword>
<feature type="compositionally biased region" description="Basic residues" evidence="1">
    <location>
        <begin position="1277"/>
        <end position="1295"/>
    </location>
</feature>
<dbReference type="Proteomes" id="UP000747110">
    <property type="component" value="Unassembled WGS sequence"/>
</dbReference>
<reference evidence="4" key="1">
    <citation type="journal article" date="2021" name="Proc. Natl. Acad. Sci. U.S.A.">
        <title>Three genomes in the algal genus Volvox reveal the fate of a haploid sex-determining region after a transition to homothallism.</title>
        <authorList>
            <person name="Yamamoto K."/>
            <person name="Hamaji T."/>
            <person name="Kawai-Toyooka H."/>
            <person name="Matsuzaki R."/>
            <person name="Takahashi F."/>
            <person name="Nishimura Y."/>
            <person name="Kawachi M."/>
            <person name="Noguchi H."/>
            <person name="Minakuchi Y."/>
            <person name="Umen J.G."/>
            <person name="Toyoda A."/>
            <person name="Nozaki H."/>
        </authorList>
    </citation>
    <scope>NUCLEOTIDE SEQUENCE</scope>
    <source>
        <strain evidence="5">NIES-3785</strain>
        <strain evidence="4">NIES-3786</strain>
    </source>
</reference>
<dbReference type="EMBL" id="BNCP01000033">
    <property type="protein sequence ID" value="GIL85702.1"/>
    <property type="molecule type" value="Genomic_DNA"/>
</dbReference>
<dbReference type="GO" id="GO:0043399">
    <property type="term" value="F:tRNA adenosine(64)-2'-O-ribosylphosphate transferase activity"/>
    <property type="evidence" value="ECO:0007669"/>
    <property type="project" value="InterPro"/>
</dbReference>
<feature type="domain" description="Rit1 N-terminal" evidence="3">
    <location>
        <begin position="23"/>
        <end position="145"/>
    </location>
</feature>
<evidence type="ECO:0000256" key="1">
    <source>
        <dbReference type="SAM" id="MobiDB-lite"/>
    </source>
</evidence>
<feature type="region of interest" description="Disordered" evidence="1">
    <location>
        <begin position="671"/>
        <end position="702"/>
    </location>
</feature>
<accession>A0A8J4CP68</accession>
<evidence type="ECO:0000313" key="6">
    <source>
        <dbReference type="Proteomes" id="UP000747110"/>
    </source>
</evidence>
<dbReference type="InterPro" id="IPR033449">
    <property type="entry name" value="Rit1_N"/>
</dbReference>
<evidence type="ECO:0000259" key="2">
    <source>
        <dbReference type="Pfam" id="PF04179"/>
    </source>
</evidence>
<dbReference type="PANTHER" id="PTHR31811">
    <property type="entry name" value="TRNA A64-2'-O-RIBOSYLPHOSPHATE TRANSFERASE"/>
    <property type="match status" value="1"/>
</dbReference>
<dbReference type="InterPro" id="IPR029021">
    <property type="entry name" value="Prot-tyrosine_phosphatase-like"/>
</dbReference>
<gene>
    <name evidence="4" type="ORF">Vretifemale_14209</name>
    <name evidence="5" type="ORF">Vretimale_13187</name>
</gene>
<dbReference type="Pfam" id="PF04179">
    <property type="entry name" value="Init_tRNA_PT"/>
    <property type="match status" value="1"/>
</dbReference>
<organism evidence="4 6">
    <name type="scientific">Volvox reticuliferus</name>
    <dbReference type="NCBI Taxonomy" id="1737510"/>
    <lineage>
        <taxon>Eukaryota</taxon>
        <taxon>Viridiplantae</taxon>
        <taxon>Chlorophyta</taxon>
        <taxon>core chlorophytes</taxon>
        <taxon>Chlorophyceae</taxon>
        <taxon>CS clade</taxon>
        <taxon>Chlamydomonadales</taxon>
        <taxon>Volvocaceae</taxon>
        <taxon>Volvox</taxon>
    </lineage>
</organism>